<sequence length="260" mass="29773">MTKSEDTQPVFPPEIEEIIFSLYAQRNLKKSGNLILVAKRVYHWLRPWLYEVVIFHEDTTHDRLKFNSALLEIHGQHVRHILFWEITALKHYSDNPVACLSWCPHVVNVALWSFNIVYDGALVNKLLSLHLTHLSLDVSLLHSAVTKYLLSKPVAFISVTHLEIIEIIDPTTNQIEQYFPSVTHLALSQGLGPSAQDILQCWKNKLEVLVWYVGRWMFGGDPGINSTIAGDVPNDPRVVVMPQRRDCVYDWNETTRDGPG</sequence>
<keyword evidence="2" id="KW-1185">Reference proteome</keyword>
<feature type="non-terminal residue" evidence="1">
    <location>
        <position position="260"/>
    </location>
</feature>
<evidence type="ECO:0000313" key="2">
    <source>
        <dbReference type="Proteomes" id="UP000308600"/>
    </source>
</evidence>
<proteinExistence type="predicted"/>
<gene>
    <name evidence="1" type="ORF">BDN72DRAFT_851206</name>
</gene>
<evidence type="ECO:0000313" key="1">
    <source>
        <dbReference type="EMBL" id="TFK59584.1"/>
    </source>
</evidence>
<reference evidence="1 2" key="1">
    <citation type="journal article" date="2019" name="Nat. Ecol. Evol.">
        <title>Megaphylogeny resolves global patterns of mushroom evolution.</title>
        <authorList>
            <person name="Varga T."/>
            <person name="Krizsan K."/>
            <person name="Foldi C."/>
            <person name="Dima B."/>
            <person name="Sanchez-Garcia M."/>
            <person name="Sanchez-Ramirez S."/>
            <person name="Szollosi G.J."/>
            <person name="Szarkandi J.G."/>
            <person name="Papp V."/>
            <person name="Albert L."/>
            <person name="Andreopoulos W."/>
            <person name="Angelini C."/>
            <person name="Antonin V."/>
            <person name="Barry K.W."/>
            <person name="Bougher N.L."/>
            <person name="Buchanan P."/>
            <person name="Buyck B."/>
            <person name="Bense V."/>
            <person name="Catcheside P."/>
            <person name="Chovatia M."/>
            <person name="Cooper J."/>
            <person name="Damon W."/>
            <person name="Desjardin D."/>
            <person name="Finy P."/>
            <person name="Geml J."/>
            <person name="Haridas S."/>
            <person name="Hughes K."/>
            <person name="Justo A."/>
            <person name="Karasinski D."/>
            <person name="Kautmanova I."/>
            <person name="Kiss B."/>
            <person name="Kocsube S."/>
            <person name="Kotiranta H."/>
            <person name="LaButti K.M."/>
            <person name="Lechner B.E."/>
            <person name="Liimatainen K."/>
            <person name="Lipzen A."/>
            <person name="Lukacs Z."/>
            <person name="Mihaltcheva S."/>
            <person name="Morgado L.N."/>
            <person name="Niskanen T."/>
            <person name="Noordeloos M.E."/>
            <person name="Ohm R.A."/>
            <person name="Ortiz-Santana B."/>
            <person name="Ovrebo C."/>
            <person name="Racz N."/>
            <person name="Riley R."/>
            <person name="Savchenko A."/>
            <person name="Shiryaev A."/>
            <person name="Soop K."/>
            <person name="Spirin V."/>
            <person name="Szebenyi C."/>
            <person name="Tomsovsky M."/>
            <person name="Tulloss R.E."/>
            <person name="Uehling J."/>
            <person name="Grigoriev I.V."/>
            <person name="Vagvolgyi C."/>
            <person name="Papp T."/>
            <person name="Martin F.M."/>
            <person name="Miettinen O."/>
            <person name="Hibbett D.S."/>
            <person name="Nagy L.G."/>
        </authorList>
    </citation>
    <scope>NUCLEOTIDE SEQUENCE [LARGE SCALE GENOMIC DNA]</scope>
    <source>
        <strain evidence="1 2">NL-1719</strain>
    </source>
</reference>
<accession>A0ACD3A2R3</accession>
<dbReference type="EMBL" id="ML208939">
    <property type="protein sequence ID" value="TFK59584.1"/>
    <property type="molecule type" value="Genomic_DNA"/>
</dbReference>
<name>A0ACD3A2R3_9AGAR</name>
<protein>
    <submittedName>
        <fullName evidence="1">Uncharacterized protein</fullName>
    </submittedName>
</protein>
<dbReference type="Proteomes" id="UP000308600">
    <property type="component" value="Unassembled WGS sequence"/>
</dbReference>
<organism evidence="1 2">
    <name type="scientific">Pluteus cervinus</name>
    <dbReference type="NCBI Taxonomy" id="181527"/>
    <lineage>
        <taxon>Eukaryota</taxon>
        <taxon>Fungi</taxon>
        <taxon>Dikarya</taxon>
        <taxon>Basidiomycota</taxon>
        <taxon>Agaricomycotina</taxon>
        <taxon>Agaricomycetes</taxon>
        <taxon>Agaricomycetidae</taxon>
        <taxon>Agaricales</taxon>
        <taxon>Pluteineae</taxon>
        <taxon>Pluteaceae</taxon>
        <taxon>Pluteus</taxon>
    </lineage>
</organism>